<proteinExistence type="inferred from homology"/>
<evidence type="ECO:0000256" key="2">
    <source>
        <dbReference type="ARBA" id="ARBA00023015"/>
    </source>
</evidence>
<dbReference type="UCSC" id="Y38E10A.19">
    <property type="organism name" value="c. elegans"/>
</dbReference>
<dbReference type="InterPro" id="IPR000536">
    <property type="entry name" value="Nucl_hrmn_rcpt_lig-bd"/>
</dbReference>
<dbReference type="InParanoid" id="Q9NAJ2"/>
<keyword evidence="2" id="KW-0805">Transcription regulation</keyword>
<name>Q9NAJ2_CAEEL</name>
<dbReference type="PaxDb" id="6239-Y38E10A.19"/>
<dbReference type="SMART" id="SM00430">
    <property type="entry name" value="HOLI"/>
    <property type="match status" value="1"/>
</dbReference>
<dbReference type="SMR" id="Q9NAJ2"/>
<dbReference type="PROSITE" id="PS51843">
    <property type="entry name" value="NR_LBD"/>
    <property type="match status" value="1"/>
</dbReference>
<dbReference type="PhylomeDB" id="Q9NAJ2"/>
<dbReference type="InterPro" id="IPR035500">
    <property type="entry name" value="NHR-like_dom_sf"/>
</dbReference>
<organism evidence="6 7">
    <name type="scientific">Caenorhabditis elegans</name>
    <dbReference type="NCBI Taxonomy" id="6239"/>
    <lineage>
        <taxon>Eukaryota</taxon>
        <taxon>Metazoa</taxon>
        <taxon>Ecdysozoa</taxon>
        <taxon>Nematoda</taxon>
        <taxon>Chromadorea</taxon>
        <taxon>Rhabditida</taxon>
        <taxon>Rhabditina</taxon>
        <taxon>Rhabditomorpha</taxon>
        <taxon>Rhabditoidea</taxon>
        <taxon>Rhabditidae</taxon>
        <taxon>Peloderinae</taxon>
        <taxon>Caenorhabditis</taxon>
    </lineage>
</organism>
<evidence type="ECO:0000313" key="6">
    <source>
        <dbReference type="EMBL" id="CAB54410.1"/>
    </source>
</evidence>
<dbReference type="OMA" id="QHYLAVI"/>
<comment type="similarity">
    <text evidence="1">Belongs to the nuclear hormone receptor family.</text>
</comment>
<evidence type="ECO:0000256" key="1">
    <source>
        <dbReference type="ARBA" id="ARBA00005993"/>
    </source>
</evidence>
<dbReference type="KEGG" id="cel:CELE_Y38E10A.19"/>
<protein>
    <submittedName>
        <fullName evidence="6">NR LBD domain-containing protein</fullName>
    </submittedName>
</protein>
<dbReference type="PANTHER" id="PTHR46397">
    <property type="entry name" value="NUCLEAR HORMONE RECEPTOR FAMILY-RELATED"/>
    <property type="match status" value="1"/>
</dbReference>
<evidence type="ECO:0000313" key="7">
    <source>
        <dbReference type="Proteomes" id="UP000001940"/>
    </source>
</evidence>
<reference evidence="6 7" key="1">
    <citation type="journal article" date="1998" name="Science">
        <title>Genome sequence of the nematode C. elegans: a platform for investigating biology.</title>
        <authorList>
            <consortium name="The C. elegans sequencing consortium"/>
            <person name="Sulson J.E."/>
            <person name="Waterston R."/>
        </authorList>
    </citation>
    <scope>NUCLEOTIDE SEQUENCE [LARGE SCALE GENOMIC DNA]</scope>
    <source>
        <strain evidence="6 7">Bristol N2</strain>
    </source>
</reference>
<dbReference type="HOGENOM" id="CLU_1273282_0_0_1"/>
<dbReference type="PANTHER" id="PTHR46397:SF4">
    <property type="entry name" value="NR LBD DOMAIN-CONTAINING PROTEIN-RELATED"/>
    <property type="match status" value="1"/>
</dbReference>
<evidence type="ECO:0000259" key="5">
    <source>
        <dbReference type="PROSITE" id="PS51843"/>
    </source>
</evidence>
<dbReference type="FunCoup" id="Q9NAJ2">
    <property type="interactions" value="177"/>
</dbReference>
<evidence type="ECO:0000256" key="3">
    <source>
        <dbReference type="ARBA" id="ARBA00023163"/>
    </source>
</evidence>
<dbReference type="CTD" id="189664"/>
<dbReference type="Gene3D" id="1.10.565.10">
    <property type="entry name" value="Retinoid X Receptor"/>
    <property type="match status" value="1"/>
</dbReference>
<dbReference type="PIR" id="T26669">
    <property type="entry name" value="T26669"/>
</dbReference>
<evidence type="ECO:0000313" key="8">
    <source>
        <dbReference type="WormBase" id="Y38E10A.19"/>
    </source>
</evidence>
<dbReference type="IntAct" id="Q9NAJ2">
    <property type="interactions" value="1"/>
</dbReference>
<dbReference type="AlphaFoldDB" id="Q9NAJ2"/>
<dbReference type="EMBL" id="BX284602">
    <property type="protein sequence ID" value="CAB54410.1"/>
    <property type="molecule type" value="Genomic_DNA"/>
</dbReference>
<dbReference type="SUPFAM" id="SSF48508">
    <property type="entry name" value="Nuclear receptor ligand-binding domain"/>
    <property type="match status" value="1"/>
</dbReference>
<feature type="domain" description="NR LBD" evidence="5">
    <location>
        <begin position="1"/>
        <end position="217"/>
    </location>
</feature>
<dbReference type="Proteomes" id="UP000001940">
    <property type="component" value="Chromosome II"/>
</dbReference>
<keyword evidence="3" id="KW-0804">Transcription</keyword>
<dbReference type="AGR" id="WB:WBGene00012597"/>
<accession>Q9NAJ2</accession>
<gene>
    <name evidence="6 8" type="primary">nhr-235</name>
    <name evidence="6" type="ORF">CELE_Y38E10A.19</name>
    <name evidence="8" type="ORF">Y38E10A.19</name>
</gene>
<sequence length="217" mass="25013">MSNSDEQILQFYVEHFEKALEKTQNVLLEFAESPLNHLKPTKRATDAQAFQFNSTCPGVENLNKLEREALFQQSSFVNLWLNLAYTCSKSSLSFWDSRDQGSEGGKLEVFMPRLHDSLTTEFHRIHLDPQEFATICAITTWKIHQWGTVEANTVAGQHYLAVIKELNNHHKKTTTMRDFERALRITEIISLLVPIGRMLQEVKTLYETLGIKDDGRE</sequence>
<keyword evidence="4" id="KW-0675">Receptor</keyword>
<dbReference type="WormBase" id="Y38E10A.19">
    <property type="protein sequence ID" value="CE21599"/>
    <property type="gene ID" value="WBGene00012597"/>
    <property type="gene designation" value="nhr-235"/>
</dbReference>
<keyword evidence="7" id="KW-1185">Reference proteome</keyword>
<dbReference type="eggNOG" id="KOG3575">
    <property type="taxonomic scope" value="Eukaryota"/>
</dbReference>
<evidence type="ECO:0000256" key="4">
    <source>
        <dbReference type="ARBA" id="ARBA00023170"/>
    </source>
</evidence>
<dbReference type="GeneID" id="189664"/>
<dbReference type="Bgee" id="WBGene00012597">
    <property type="expression patterns" value="Expressed in adult organism and 1 other cell type or tissue"/>
</dbReference>
<dbReference type="RefSeq" id="NP_496702.1">
    <property type="nucleotide sequence ID" value="NM_064301.2"/>
</dbReference>